<organism evidence="2 3">
    <name type="scientific">Eumeta variegata</name>
    <name type="common">Bagworm moth</name>
    <name type="synonym">Eumeta japonica</name>
    <dbReference type="NCBI Taxonomy" id="151549"/>
    <lineage>
        <taxon>Eukaryota</taxon>
        <taxon>Metazoa</taxon>
        <taxon>Ecdysozoa</taxon>
        <taxon>Arthropoda</taxon>
        <taxon>Hexapoda</taxon>
        <taxon>Insecta</taxon>
        <taxon>Pterygota</taxon>
        <taxon>Neoptera</taxon>
        <taxon>Endopterygota</taxon>
        <taxon>Lepidoptera</taxon>
        <taxon>Glossata</taxon>
        <taxon>Ditrysia</taxon>
        <taxon>Tineoidea</taxon>
        <taxon>Psychidae</taxon>
        <taxon>Oiketicinae</taxon>
        <taxon>Eumeta</taxon>
    </lineage>
</organism>
<dbReference type="EMBL" id="BGZK01000980">
    <property type="protein sequence ID" value="GBP67319.1"/>
    <property type="molecule type" value="Genomic_DNA"/>
</dbReference>
<protein>
    <submittedName>
        <fullName evidence="2">Uncharacterized protein</fullName>
    </submittedName>
</protein>
<dbReference type="AlphaFoldDB" id="A0A4C1XYB9"/>
<feature type="compositionally biased region" description="Basic and acidic residues" evidence="1">
    <location>
        <begin position="167"/>
        <end position="176"/>
    </location>
</feature>
<dbReference type="Proteomes" id="UP000299102">
    <property type="component" value="Unassembled WGS sequence"/>
</dbReference>
<evidence type="ECO:0000313" key="2">
    <source>
        <dbReference type="EMBL" id="GBP67319.1"/>
    </source>
</evidence>
<sequence length="250" mass="28606">MEEMTPTYKPYWQVAKALKADGTQVRNKPFVVHILCTLEVPHRRRYLYISPPPADSAPLTMVLILEDRGCTERVLRRVTDRLWCVKNSVLHTDLELSIISKYIKDESERLFNIAINHPNPLIFRAAYYESPPENNFIRRPRIIFTDPSDEGVLHALCHSKVPPAFEAPRDSLHRGDPSGFSSGESRTDSIFRASRTLSGHMGARVAHKIFYPPLPARKNIISEKFIPIRVSSTASDPQKKPPRLEDPYYC</sequence>
<feature type="region of interest" description="Disordered" evidence="1">
    <location>
        <begin position="231"/>
        <end position="250"/>
    </location>
</feature>
<accession>A0A4C1XYB9</accession>
<feature type="compositionally biased region" description="Basic and acidic residues" evidence="1">
    <location>
        <begin position="237"/>
        <end position="250"/>
    </location>
</feature>
<comment type="caution">
    <text evidence="2">The sequence shown here is derived from an EMBL/GenBank/DDBJ whole genome shotgun (WGS) entry which is preliminary data.</text>
</comment>
<gene>
    <name evidence="2" type="ORF">EVAR_97937_1</name>
</gene>
<reference evidence="2 3" key="1">
    <citation type="journal article" date="2019" name="Commun. Biol.">
        <title>The bagworm genome reveals a unique fibroin gene that provides high tensile strength.</title>
        <authorList>
            <person name="Kono N."/>
            <person name="Nakamura H."/>
            <person name="Ohtoshi R."/>
            <person name="Tomita M."/>
            <person name="Numata K."/>
            <person name="Arakawa K."/>
        </authorList>
    </citation>
    <scope>NUCLEOTIDE SEQUENCE [LARGE SCALE GENOMIC DNA]</scope>
</reference>
<keyword evidence="3" id="KW-1185">Reference proteome</keyword>
<proteinExistence type="predicted"/>
<evidence type="ECO:0000313" key="3">
    <source>
        <dbReference type="Proteomes" id="UP000299102"/>
    </source>
</evidence>
<dbReference type="OrthoDB" id="10050074at2759"/>
<evidence type="ECO:0000256" key="1">
    <source>
        <dbReference type="SAM" id="MobiDB-lite"/>
    </source>
</evidence>
<name>A0A4C1XYB9_EUMVA</name>
<feature type="region of interest" description="Disordered" evidence="1">
    <location>
        <begin position="167"/>
        <end position="186"/>
    </location>
</feature>